<dbReference type="InterPro" id="IPR043129">
    <property type="entry name" value="ATPase_NBD"/>
</dbReference>
<reference evidence="6 7" key="1">
    <citation type="submission" date="2020-08" db="EMBL/GenBank/DDBJ databases">
        <title>Genomic Encyclopedia of Type Strains, Phase III (KMG-III): the genomes of soil and plant-associated and newly described type strains.</title>
        <authorList>
            <person name="Whitman W."/>
        </authorList>
    </citation>
    <scope>NUCLEOTIDE SEQUENCE [LARGE SCALE GENOMIC DNA]</scope>
    <source>
        <strain evidence="6 7">CECT 8960</strain>
    </source>
</reference>
<evidence type="ECO:0000256" key="2">
    <source>
        <dbReference type="ARBA" id="ARBA00022741"/>
    </source>
</evidence>
<organism evidence="6 7">
    <name type="scientific">Actinophytocola algeriensis</name>
    <dbReference type="NCBI Taxonomy" id="1768010"/>
    <lineage>
        <taxon>Bacteria</taxon>
        <taxon>Bacillati</taxon>
        <taxon>Actinomycetota</taxon>
        <taxon>Actinomycetes</taxon>
        <taxon>Pseudonocardiales</taxon>
        <taxon>Pseudonocardiaceae</taxon>
    </lineage>
</organism>
<dbReference type="Pfam" id="PF00012">
    <property type="entry name" value="HSP70"/>
    <property type="match status" value="1"/>
</dbReference>
<accession>A0A7W7Q0J4</accession>
<keyword evidence="7" id="KW-1185">Reference proteome</keyword>
<protein>
    <recommendedName>
        <fullName evidence="8">Hsp70 protein</fullName>
    </recommendedName>
</protein>
<evidence type="ECO:0000313" key="7">
    <source>
        <dbReference type="Proteomes" id="UP000520767"/>
    </source>
</evidence>
<dbReference type="GO" id="GO:0140662">
    <property type="term" value="F:ATP-dependent protein folding chaperone"/>
    <property type="evidence" value="ECO:0007669"/>
    <property type="project" value="InterPro"/>
</dbReference>
<keyword evidence="5" id="KW-0143">Chaperone</keyword>
<dbReference type="Proteomes" id="UP000520767">
    <property type="component" value="Unassembled WGS sequence"/>
</dbReference>
<proteinExistence type="inferred from homology"/>
<dbReference type="InterPro" id="IPR018181">
    <property type="entry name" value="Heat_shock_70_CS"/>
</dbReference>
<keyword evidence="3" id="KW-0067">ATP-binding</keyword>
<evidence type="ECO:0000256" key="5">
    <source>
        <dbReference type="ARBA" id="ARBA00023186"/>
    </source>
</evidence>
<sequence>MSGSVPRVVTVDGEPWLSSAVFLSRDDALVVGADAARMGVADPSRLASRPKARLAEREILLGDTVVPVSTMVLALVARAVRAAAAVAGAPVDHLVLTHPADWSGQRLSGLLAAVAGVAPKISTIAEPVGAGVWFATRGEVGVDGADRLPLGAVLGVLDVGGGTVDVAVVRRTPTGIVVVGHATIPDLGGDDLDQRLVDHLHATVPGLADVPVRPGLVQLREQVAFRLDVRRAKELLSRHERVRLRLPGGLPDTELTRADLDRVLYRDLDRITAFTLRAVLHAGVEAHELTALQLAGGSTRIPLLRRLLAEVVPVPVQLDDQPESVVALGACAVAVSHSDPSLVVPSPPRPPVAAQRPPRLAGLVLVVLLAVAGIGYSLLRPADEVGGGAQATTERFTLPAPVRGAPLVTEGAVTDGLVTGQIAVPVRMFDGVTDVDWTVHRLLDPATDDMVAVGAVAPSTGVRWVLVDASIRARAVAAAPYYLDDTYLLDDRGLLIAPERGVTMPPSCPTETPGTLASGTDARQCLAFAVSARTAVRAVVISKVAVAGQVGVTVPVRGAEPSARLGEAPTLSPGSVRPLRVGGVRVRAAVVDVVTSSGAYADPSVVDRPGSRAVVVRAVVDAPREVPVAALATRIVLRDDRSQPVPVRFVSDREGCAVGTAKGRFTVCAVFVVPARMPLGSAAWSGDDARPFFWQLR</sequence>
<evidence type="ECO:0000256" key="4">
    <source>
        <dbReference type="ARBA" id="ARBA00023016"/>
    </source>
</evidence>
<dbReference type="RefSeq" id="WP_184808972.1">
    <property type="nucleotide sequence ID" value="NZ_JACHJQ010000001.1"/>
</dbReference>
<dbReference type="PANTHER" id="PTHR42749">
    <property type="entry name" value="CELL SHAPE-DETERMINING PROTEIN MREB"/>
    <property type="match status" value="1"/>
</dbReference>
<name>A0A7W7Q0J4_9PSEU</name>
<comment type="similarity">
    <text evidence="1">Belongs to the heat shock protein 70 family.</text>
</comment>
<dbReference type="Gene3D" id="3.90.640.10">
    <property type="entry name" value="Actin, Chain A, domain 4"/>
    <property type="match status" value="1"/>
</dbReference>
<dbReference type="SUPFAM" id="SSF53067">
    <property type="entry name" value="Actin-like ATPase domain"/>
    <property type="match status" value="2"/>
</dbReference>
<evidence type="ECO:0008006" key="8">
    <source>
        <dbReference type="Google" id="ProtNLM"/>
    </source>
</evidence>
<dbReference type="GO" id="GO:0005524">
    <property type="term" value="F:ATP binding"/>
    <property type="evidence" value="ECO:0007669"/>
    <property type="project" value="UniProtKB-KW"/>
</dbReference>
<dbReference type="EMBL" id="JACHJQ010000001">
    <property type="protein sequence ID" value="MBB4904762.1"/>
    <property type="molecule type" value="Genomic_DNA"/>
</dbReference>
<dbReference type="Gene3D" id="3.30.420.40">
    <property type="match status" value="2"/>
</dbReference>
<gene>
    <name evidence="6" type="ORF">FHR82_000972</name>
</gene>
<evidence type="ECO:0000256" key="3">
    <source>
        <dbReference type="ARBA" id="ARBA00022840"/>
    </source>
</evidence>
<dbReference type="PANTHER" id="PTHR42749:SF1">
    <property type="entry name" value="CELL SHAPE-DETERMINING PROTEIN MREB"/>
    <property type="match status" value="1"/>
</dbReference>
<comment type="caution">
    <text evidence="6">The sequence shown here is derived from an EMBL/GenBank/DDBJ whole genome shotgun (WGS) entry which is preliminary data.</text>
</comment>
<dbReference type="PROSITE" id="PS01036">
    <property type="entry name" value="HSP70_3"/>
    <property type="match status" value="1"/>
</dbReference>
<dbReference type="AlphaFoldDB" id="A0A7W7Q0J4"/>
<evidence type="ECO:0000256" key="1">
    <source>
        <dbReference type="ARBA" id="ARBA00007381"/>
    </source>
</evidence>
<dbReference type="InterPro" id="IPR013126">
    <property type="entry name" value="Hsp_70_fam"/>
</dbReference>
<keyword evidence="2" id="KW-0547">Nucleotide-binding</keyword>
<evidence type="ECO:0000313" key="6">
    <source>
        <dbReference type="EMBL" id="MBB4904762.1"/>
    </source>
</evidence>
<keyword evidence="4" id="KW-0346">Stress response</keyword>